<dbReference type="RefSeq" id="WP_267031221.1">
    <property type="nucleotide sequence ID" value="NZ_JAIFZO010000002.1"/>
</dbReference>
<protein>
    <submittedName>
        <fullName evidence="1">Uncharacterized protein</fullName>
    </submittedName>
</protein>
<dbReference type="Proteomes" id="UP001165590">
    <property type="component" value="Unassembled WGS sequence"/>
</dbReference>
<evidence type="ECO:0000313" key="2">
    <source>
        <dbReference type="Proteomes" id="UP001165590"/>
    </source>
</evidence>
<accession>A0ABT3VGF5</accession>
<evidence type="ECO:0000313" key="1">
    <source>
        <dbReference type="EMBL" id="MCX4238970.1"/>
    </source>
</evidence>
<organism evidence="1 2">
    <name type="scientific">Streptomyces ortus</name>
    <dbReference type="NCBI Taxonomy" id="2867268"/>
    <lineage>
        <taxon>Bacteria</taxon>
        <taxon>Bacillati</taxon>
        <taxon>Actinomycetota</taxon>
        <taxon>Actinomycetes</taxon>
        <taxon>Kitasatosporales</taxon>
        <taxon>Streptomycetaceae</taxon>
        <taxon>Streptomyces</taxon>
    </lineage>
</organism>
<comment type="caution">
    <text evidence="1">The sequence shown here is derived from an EMBL/GenBank/DDBJ whole genome shotgun (WGS) entry which is preliminary data.</text>
</comment>
<name>A0ABT3VGF5_9ACTN</name>
<proteinExistence type="predicted"/>
<dbReference type="EMBL" id="JAIFZO010000002">
    <property type="protein sequence ID" value="MCX4238970.1"/>
    <property type="molecule type" value="Genomic_DNA"/>
</dbReference>
<gene>
    <name evidence="1" type="ORF">K3769_40620</name>
</gene>
<reference evidence="1" key="1">
    <citation type="journal article" date="2022" name="bioRxiv">
        <title>Discovery and biosynthetic assessment of Streptomyces ortus sp nov. isolated from a deep-sea sponge.</title>
        <authorList>
            <person name="Williams S.E."/>
        </authorList>
    </citation>
    <scope>NUCLEOTIDE SEQUENCE</scope>
    <source>
        <strain evidence="1">A15ISP2-DRY2</strain>
    </source>
</reference>
<sequence length="52" mass="5539">MIRNVGGHDITNAPVSAPVDIEVQNLLLFATFAQIMLLEASFADVGRATLPT</sequence>
<keyword evidence="2" id="KW-1185">Reference proteome</keyword>